<proteinExistence type="predicted"/>
<evidence type="ECO:0000313" key="2">
    <source>
        <dbReference type="Proteomes" id="UP001367508"/>
    </source>
</evidence>
<protein>
    <submittedName>
        <fullName evidence="1">Uncharacterized protein</fullName>
    </submittedName>
</protein>
<keyword evidence="2" id="KW-1185">Reference proteome</keyword>
<comment type="caution">
    <text evidence="1">The sequence shown here is derived from an EMBL/GenBank/DDBJ whole genome shotgun (WGS) entry which is preliminary data.</text>
</comment>
<organism evidence="1 2">
    <name type="scientific">Canavalia gladiata</name>
    <name type="common">Sword bean</name>
    <name type="synonym">Dolichos gladiatus</name>
    <dbReference type="NCBI Taxonomy" id="3824"/>
    <lineage>
        <taxon>Eukaryota</taxon>
        <taxon>Viridiplantae</taxon>
        <taxon>Streptophyta</taxon>
        <taxon>Embryophyta</taxon>
        <taxon>Tracheophyta</taxon>
        <taxon>Spermatophyta</taxon>
        <taxon>Magnoliopsida</taxon>
        <taxon>eudicotyledons</taxon>
        <taxon>Gunneridae</taxon>
        <taxon>Pentapetalae</taxon>
        <taxon>rosids</taxon>
        <taxon>fabids</taxon>
        <taxon>Fabales</taxon>
        <taxon>Fabaceae</taxon>
        <taxon>Papilionoideae</taxon>
        <taxon>50 kb inversion clade</taxon>
        <taxon>NPAAA clade</taxon>
        <taxon>indigoferoid/millettioid clade</taxon>
        <taxon>Phaseoleae</taxon>
        <taxon>Canavalia</taxon>
    </lineage>
</organism>
<gene>
    <name evidence="1" type="ORF">VNO77_44053</name>
</gene>
<dbReference type="AlphaFoldDB" id="A0AAN9JVY7"/>
<evidence type="ECO:0000313" key="1">
    <source>
        <dbReference type="EMBL" id="KAK7306132.1"/>
    </source>
</evidence>
<dbReference type="Proteomes" id="UP001367508">
    <property type="component" value="Unassembled WGS sequence"/>
</dbReference>
<sequence>MAALSAASNEEDFSKILSQISPQASYIDEEEEVSISPRNYEVDEGSSWEFTGATRDFWNFTKISPLVSRSKPQSTFMRTGAKSWRVDIQQRFLSGNAYAKDSNESLKREGLAAIRTHDLNLEQCIHAANYILAERICREGPFGPIVALEHLLHGMVLQLIAGVVMSGKGDATVVNQIHGSSAPIPAKEGAHACP</sequence>
<name>A0AAN9JVY7_CANGL</name>
<accession>A0AAN9JVY7</accession>
<dbReference type="EMBL" id="JAYMYQ010000011">
    <property type="protein sequence ID" value="KAK7306132.1"/>
    <property type="molecule type" value="Genomic_DNA"/>
</dbReference>
<reference evidence="1 2" key="1">
    <citation type="submission" date="2024-01" db="EMBL/GenBank/DDBJ databases">
        <title>The genomes of 5 underutilized Papilionoideae crops provide insights into root nodulation and disease resistanc.</title>
        <authorList>
            <person name="Jiang F."/>
        </authorList>
    </citation>
    <scope>NUCLEOTIDE SEQUENCE [LARGE SCALE GENOMIC DNA]</scope>
    <source>
        <strain evidence="1">LVBAO_FW01</strain>
        <tissue evidence="1">Leaves</tissue>
    </source>
</reference>